<name>M1CTB9_SOLTU</name>
<proteinExistence type="predicted"/>
<dbReference type="AlphaFoldDB" id="M1CTB9"/>
<dbReference type="EnsemblPlants" id="PGSC0003DMT400074191">
    <property type="protein sequence ID" value="PGSC0003DMT400074191"/>
    <property type="gene ID" value="PGSC0003DMG402028834"/>
</dbReference>
<evidence type="ECO:0000256" key="1">
    <source>
        <dbReference type="SAM" id="SignalP"/>
    </source>
</evidence>
<evidence type="ECO:0008006" key="4">
    <source>
        <dbReference type="Google" id="ProtNLM"/>
    </source>
</evidence>
<dbReference type="InParanoid" id="M1CTB9"/>
<dbReference type="Proteomes" id="UP000011115">
    <property type="component" value="Unassembled WGS sequence"/>
</dbReference>
<accession>M1CTB9</accession>
<keyword evidence="3" id="KW-1185">Reference proteome</keyword>
<protein>
    <recommendedName>
        <fullName evidence="4">Secreted protein</fullName>
    </recommendedName>
</protein>
<evidence type="ECO:0000313" key="3">
    <source>
        <dbReference type="Proteomes" id="UP000011115"/>
    </source>
</evidence>
<sequence>MVSMCLFHLSSLMYCLPCLYSDRELNFSLLFHSFSVELYPGGCNGFLRGIDRGAMSCVTWDSCIQLLCNQTTLGSYLRVAL</sequence>
<keyword evidence="1" id="KW-0732">Signal</keyword>
<reference evidence="3" key="1">
    <citation type="journal article" date="2011" name="Nature">
        <title>Genome sequence and analysis of the tuber crop potato.</title>
        <authorList>
            <consortium name="The Potato Genome Sequencing Consortium"/>
        </authorList>
    </citation>
    <scope>NUCLEOTIDE SEQUENCE [LARGE SCALE GENOMIC DNA]</scope>
    <source>
        <strain evidence="3">cv. DM1-3 516 R44</strain>
    </source>
</reference>
<organism evidence="2 3">
    <name type="scientific">Solanum tuberosum</name>
    <name type="common">Potato</name>
    <dbReference type="NCBI Taxonomy" id="4113"/>
    <lineage>
        <taxon>Eukaryota</taxon>
        <taxon>Viridiplantae</taxon>
        <taxon>Streptophyta</taxon>
        <taxon>Embryophyta</taxon>
        <taxon>Tracheophyta</taxon>
        <taxon>Spermatophyta</taxon>
        <taxon>Magnoliopsida</taxon>
        <taxon>eudicotyledons</taxon>
        <taxon>Gunneridae</taxon>
        <taxon>Pentapetalae</taxon>
        <taxon>asterids</taxon>
        <taxon>lamiids</taxon>
        <taxon>Solanales</taxon>
        <taxon>Solanaceae</taxon>
        <taxon>Solanoideae</taxon>
        <taxon>Solaneae</taxon>
        <taxon>Solanum</taxon>
    </lineage>
</organism>
<feature type="chain" id="PRO_5004012909" description="Secreted protein" evidence="1">
    <location>
        <begin position="22"/>
        <end position="81"/>
    </location>
</feature>
<evidence type="ECO:0000313" key="2">
    <source>
        <dbReference type="EnsemblPlants" id="PGSC0003DMT400074191"/>
    </source>
</evidence>
<dbReference type="HOGENOM" id="CLU_2578523_0_0_1"/>
<feature type="signal peptide" evidence="1">
    <location>
        <begin position="1"/>
        <end position="21"/>
    </location>
</feature>
<reference evidence="2" key="2">
    <citation type="submission" date="2015-06" db="UniProtKB">
        <authorList>
            <consortium name="EnsemblPlants"/>
        </authorList>
    </citation>
    <scope>IDENTIFICATION</scope>
    <source>
        <strain evidence="2">DM1-3 516 R44</strain>
    </source>
</reference>
<dbReference type="PaxDb" id="4113-PGSC0003DMT400074191"/>
<dbReference type="Gramene" id="PGSC0003DMT400074191">
    <property type="protein sequence ID" value="PGSC0003DMT400074191"/>
    <property type="gene ID" value="PGSC0003DMG402028834"/>
</dbReference>